<protein>
    <submittedName>
        <fullName evidence="3">TraB/GumN family protein</fullName>
    </submittedName>
</protein>
<evidence type="ECO:0000256" key="2">
    <source>
        <dbReference type="SAM" id="SignalP"/>
    </source>
</evidence>
<name>A0A7W3U348_9GAMM</name>
<organism evidence="3 4">
    <name type="scientific">Marilutibacter penaei</name>
    <dbReference type="NCBI Taxonomy" id="2759900"/>
    <lineage>
        <taxon>Bacteria</taxon>
        <taxon>Pseudomonadati</taxon>
        <taxon>Pseudomonadota</taxon>
        <taxon>Gammaproteobacteria</taxon>
        <taxon>Lysobacterales</taxon>
        <taxon>Lysobacteraceae</taxon>
        <taxon>Marilutibacter</taxon>
    </lineage>
</organism>
<gene>
    <name evidence="3" type="ORF">H4F99_05940</name>
</gene>
<comment type="caution">
    <text evidence="3">The sequence shown here is derived from an EMBL/GenBank/DDBJ whole genome shotgun (WGS) entry which is preliminary data.</text>
</comment>
<sequence length="357" mass="38786">MKRSMRICAALVLLAGVCGPLDAQEAGDDAGPVRDLETLVVSGVQPGPGLWKVSTGSGHVMWVLGTVSPLPRRMEWEAREVGGVIAGAQEVMLAPGIDIDADVGFFGGLALAPRLMRARRSPDGRRLEEVLSPGEYARWSTLKRQYIGGDRGIEKWRPMFAAARLYQEAVEDVGLRTRGVVTPVVEDLARDHGVTVSRPMVELKIEDPKAAISEFSAAEIDDLACFSKTLDRVQDDLGYMRERANAWAVGDIEGLRSIPFQPFEDCEQAWASVQALSDRVGDLRAQRDALWLKEVDRVLANNRVTLALLPMEELFRPDGLAASLQARGYRVEAPGEYDAASPMDAPTPDDGVAPPAG</sequence>
<feature type="region of interest" description="Disordered" evidence="1">
    <location>
        <begin position="335"/>
        <end position="357"/>
    </location>
</feature>
<dbReference type="Pfam" id="PF01963">
    <property type="entry name" value="TraB_PrgY_gumN"/>
    <property type="match status" value="1"/>
</dbReference>
<feature type="chain" id="PRO_5030641268" evidence="2">
    <location>
        <begin position="24"/>
        <end position="357"/>
    </location>
</feature>
<dbReference type="AlphaFoldDB" id="A0A7W3U348"/>
<dbReference type="EMBL" id="JACHTE010000004">
    <property type="protein sequence ID" value="MBB1088029.1"/>
    <property type="molecule type" value="Genomic_DNA"/>
</dbReference>
<dbReference type="CDD" id="cd14788">
    <property type="entry name" value="GumN"/>
    <property type="match status" value="1"/>
</dbReference>
<evidence type="ECO:0000313" key="3">
    <source>
        <dbReference type="EMBL" id="MBB1088029.1"/>
    </source>
</evidence>
<evidence type="ECO:0000313" key="4">
    <source>
        <dbReference type="Proteomes" id="UP000552587"/>
    </source>
</evidence>
<dbReference type="RefSeq" id="WP_182668824.1">
    <property type="nucleotide sequence ID" value="NZ_JACHTE010000004.1"/>
</dbReference>
<accession>A0A7W3U348</accession>
<keyword evidence="4" id="KW-1185">Reference proteome</keyword>
<reference evidence="3 4" key="1">
    <citation type="submission" date="2020-07" db="EMBL/GenBank/DDBJ databases">
        <authorList>
            <person name="Xu S."/>
            <person name="Li A."/>
        </authorList>
    </citation>
    <scope>NUCLEOTIDE SEQUENCE [LARGE SCALE GENOMIC DNA]</scope>
    <source>
        <strain evidence="3 4">SG-8</strain>
    </source>
</reference>
<evidence type="ECO:0000256" key="1">
    <source>
        <dbReference type="SAM" id="MobiDB-lite"/>
    </source>
</evidence>
<feature type="signal peptide" evidence="2">
    <location>
        <begin position="1"/>
        <end position="23"/>
    </location>
</feature>
<dbReference type="Proteomes" id="UP000552587">
    <property type="component" value="Unassembled WGS sequence"/>
</dbReference>
<keyword evidence="2" id="KW-0732">Signal</keyword>
<dbReference type="InterPro" id="IPR002816">
    <property type="entry name" value="TraB/PrgY/GumN_fam"/>
</dbReference>
<proteinExistence type="predicted"/>